<dbReference type="Gene3D" id="1.20.120.1770">
    <property type="match status" value="1"/>
</dbReference>
<comment type="subcellular location">
    <subcellularLocation>
        <location evidence="2">Membrane</location>
        <topology evidence="2">Multi-pass membrane protein</topology>
    </subcellularLocation>
</comment>
<keyword evidence="3" id="KW-0813">Transport</keyword>
<dbReference type="FunFam" id="1.20.120.1770:FF:000001">
    <property type="entry name" value="Cytochrome b reductase 1"/>
    <property type="match status" value="1"/>
</dbReference>
<keyword evidence="9" id="KW-0408">Iron</keyword>
<dbReference type="PROSITE" id="PS50939">
    <property type="entry name" value="CYTOCHROME_B561"/>
    <property type="match status" value="1"/>
</dbReference>
<name>A0A8J2HAR7_COTCN</name>
<keyword evidence="8 11" id="KW-1133">Transmembrane helix</keyword>
<dbReference type="AlphaFoldDB" id="A0A8J2HAR7"/>
<dbReference type="Proteomes" id="UP000786811">
    <property type="component" value="Unassembled WGS sequence"/>
</dbReference>
<evidence type="ECO:0000256" key="5">
    <source>
        <dbReference type="ARBA" id="ARBA00022692"/>
    </source>
</evidence>
<evidence type="ECO:0000313" key="13">
    <source>
        <dbReference type="EMBL" id="CAG5092131.1"/>
    </source>
</evidence>
<feature type="domain" description="Cytochrome b561" evidence="12">
    <location>
        <begin position="32"/>
        <end position="237"/>
    </location>
</feature>
<dbReference type="SMART" id="SM00665">
    <property type="entry name" value="B561"/>
    <property type="match status" value="1"/>
</dbReference>
<feature type="transmembrane region" description="Helical" evidence="11">
    <location>
        <begin position="67"/>
        <end position="88"/>
    </location>
</feature>
<evidence type="ECO:0000256" key="3">
    <source>
        <dbReference type="ARBA" id="ARBA00022448"/>
    </source>
</evidence>
<dbReference type="Pfam" id="PF03188">
    <property type="entry name" value="Cytochrom_B561"/>
    <property type="match status" value="1"/>
</dbReference>
<gene>
    <name evidence="13" type="ORF">HICCMSTLAB_LOCUS5935</name>
</gene>
<dbReference type="OrthoDB" id="907479at2759"/>
<evidence type="ECO:0000259" key="12">
    <source>
        <dbReference type="PROSITE" id="PS50939"/>
    </source>
</evidence>
<dbReference type="InterPro" id="IPR006593">
    <property type="entry name" value="Cyt_b561/ferric_Rdtase_TM"/>
</dbReference>
<evidence type="ECO:0000256" key="1">
    <source>
        <dbReference type="ARBA" id="ARBA00001970"/>
    </source>
</evidence>
<keyword evidence="4" id="KW-0349">Heme</keyword>
<evidence type="ECO:0000256" key="6">
    <source>
        <dbReference type="ARBA" id="ARBA00022723"/>
    </source>
</evidence>
<dbReference type="GO" id="GO:0016491">
    <property type="term" value="F:oxidoreductase activity"/>
    <property type="evidence" value="ECO:0007669"/>
    <property type="project" value="InterPro"/>
</dbReference>
<comment type="caution">
    <text evidence="13">The sequence shown here is derived from an EMBL/GenBank/DDBJ whole genome shotgun (WGS) entry which is preliminary data.</text>
</comment>
<accession>A0A8J2HAR7</accession>
<evidence type="ECO:0000256" key="4">
    <source>
        <dbReference type="ARBA" id="ARBA00022617"/>
    </source>
</evidence>
<keyword evidence="14" id="KW-1185">Reference proteome</keyword>
<evidence type="ECO:0000313" key="14">
    <source>
        <dbReference type="Proteomes" id="UP000786811"/>
    </source>
</evidence>
<reference evidence="13" key="1">
    <citation type="submission" date="2021-04" db="EMBL/GenBank/DDBJ databases">
        <authorList>
            <person name="Chebbi M.A.C M."/>
        </authorList>
    </citation>
    <scope>NUCLEOTIDE SEQUENCE</scope>
</reference>
<dbReference type="EMBL" id="CAJNRD030001120">
    <property type="protein sequence ID" value="CAG5092131.1"/>
    <property type="molecule type" value="Genomic_DNA"/>
</dbReference>
<keyword evidence="6" id="KW-0479">Metal-binding</keyword>
<dbReference type="GO" id="GO:0016020">
    <property type="term" value="C:membrane"/>
    <property type="evidence" value="ECO:0007669"/>
    <property type="project" value="UniProtKB-SubCell"/>
</dbReference>
<dbReference type="GO" id="GO:0046872">
    <property type="term" value="F:metal ion binding"/>
    <property type="evidence" value="ECO:0007669"/>
    <property type="project" value="UniProtKB-KW"/>
</dbReference>
<sequence>MYNCDYQLCQDMDQIGEQPTENLTGFNFLLGLTEIVGLILIIFMIVWTKNFQGGFAWRENPALEFNWHPLLMTIGLVFLYGNGMLIYRSRRTVRKRRLKLLHGGIMIFSFVLTVTAMIAAFDSHNLKNPPIPNMYTLHSWVGLTSVILFACQWLAGFISFLFPGLHVSIRSAYLPIHVYFGTAGFVGVISSCLLGLNEKAIWALKDKYALFVAEGVIMNVMGLLFVIFGGLTVYLVSHGGYKRLPRSEDDILLTGRQ</sequence>
<keyword evidence="10 11" id="KW-0472">Membrane</keyword>
<protein>
    <submittedName>
        <fullName evidence="13">Similar to CYB561: Cytochrome b561 (Pongo abelii)</fullName>
    </submittedName>
</protein>
<organism evidence="13 14">
    <name type="scientific">Cotesia congregata</name>
    <name type="common">Parasitoid wasp</name>
    <name type="synonym">Apanteles congregatus</name>
    <dbReference type="NCBI Taxonomy" id="51543"/>
    <lineage>
        <taxon>Eukaryota</taxon>
        <taxon>Metazoa</taxon>
        <taxon>Ecdysozoa</taxon>
        <taxon>Arthropoda</taxon>
        <taxon>Hexapoda</taxon>
        <taxon>Insecta</taxon>
        <taxon>Pterygota</taxon>
        <taxon>Neoptera</taxon>
        <taxon>Endopterygota</taxon>
        <taxon>Hymenoptera</taxon>
        <taxon>Apocrita</taxon>
        <taxon>Ichneumonoidea</taxon>
        <taxon>Braconidae</taxon>
        <taxon>Microgastrinae</taxon>
        <taxon>Cotesia</taxon>
    </lineage>
</organism>
<evidence type="ECO:0000256" key="9">
    <source>
        <dbReference type="ARBA" id="ARBA00023004"/>
    </source>
</evidence>
<feature type="transmembrane region" description="Helical" evidence="11">
    <location>
        <begin position="174"/>
        <end position="196"/>
    </location>
</feature>
<feature type="transmembrane region" description="Helical" evidence="11">
    <location>
        <begin position="216"/>
        <end position="236"/>
    </location>
</feature>
<evidence type="ECO:0000256" key="8">
    <source>
        <dbReference type="ARBA" id="ARBA00022989"/>
    </source>
</evidence>
<proteinExistence type="predicted"/>
<keyword evidence="7" id="KW-0249">Electron transport</keyword>
<evidence type="ECO:0000256" key="7">
    <source>
        <dbReference type="ARBA" id="ARBA00022982"/>
    </source>
</evidence>
<feature type="transmembrane region" description="Helical" evidence="11">
    <location>
        <begin position="100"/>
        <end position="120"/>
    </location>
</feature>
<feature type="transmembrane region" description="Helical" evidence="11">
    <location>
        <begin position="28"/>
        <end position="47"/>
    </location>
</feature>
<evidence type="ECO:0000256" key="10">
    <source>
        <dbReference type="ARBA" id="ARBA00023136"/>
    </source>
</evidence>
<keyword evidence="5 11" id="KW-0812">Transmembrane</keyword>
<dbReference type="PANTHER" id="PTHR10106">
    <property type="entry name" value="CYTOCHROME B561-RELATED"/>
    <property type="match status" value="1"/>
</dbReference>
<feature type="transmembrane region" description="Helical" evidence="11">
    <location>
        <begin position="140"/>
        <end position="162"/>
    </location>
</feature>
<evidence type="ECO:0000256" key="2">
    <source>
        <dbReference type="ARBA" id="ARBA00004141"/>
    </source>
</evidence>
<comment type="cofactor">
    <cofactor evidence="1">
        <name>heme b</name>
        <dbReference type="ChEBI" id="CHEBI:60344"/>
    </cofactor>
</comment>
<evidence type="ECO:0000256" key="11">
    <source>
        <dbReference type="SAM" id="Phobius"/>
    </source>
</evidence>
<dbReference type="InterPro" id="IPR043205">
    <property type="entry name" value="CYB561/CYBRD1-like"/>
</dbReference>
<dbReference type="PANTHER" id="PTHR10106:SF0">
    <property type="entry name" value="LD36721P"/>
    <property type="match status" value="1"/>
</dbReference>